<feature type="region of interest" description="Disordered" evidence="6">
    <location>
        <begin position="1315"/>
        <end position="1356"/>
    </location>
</feature>
<evidence type="ECO:0000256" key="7">
    <source>
        <dbReference type="SAM" id="SignalP"/>
    </source>
</evidence>
<evidence type="ECO:0000256" key="2">
    <source>
        <dbReference type="ARBA" id="ARBA00022525"/>
    </source>
</evidence>
<dbReference type="PROSITE" id="PS50847">
    <property type="entry name" value="GRAM_POS_ANCHORING"/>
    <property type="match status" value="1"/>
</dbReference>
<feature type="compositionally biased region" description="Polar residues" evidence="6">
    <location>
        <begin position="1336"/>
        <end position="1349"/>
    </location>
</feature>
<feature type="region of interest" description="Disordered" evidence="6">
    <location>
        <begin position="836"/>
        <end position="855"/>
    </location>
</feature>
<dbReference type="Pfam" id="PF00746">
    <property type="entry name" value="Gram_pos_anchor"/>
    <property type="match status" value="1"/>
</dbReference>
<name>A0A4T2GTR4_STRSU</name>
<dbReference type="Pfam" id="PF06458">
    <property type="entry name" value="MucBP"/>
    <property type="match status" value="10"/>
</dbReference>
<gene>
    <name evidence="9" type="ORF">E8L09_07580</name>
</gene>
<proteinExistence type="predicted"/>
<feature type="domain" description="Gram-positive cocci surface proteins LPxTG" evidence="8">
    <location>
        <begin position="1352"/>
        <end position="1386"/>
    </location>
</feature>
<dbReference type="NCBIfam" id="TIGR01167">
    <property type="entry name" value="LPXTG_anchor"/>
    <property type="match status" value="1"/>
</dbReference>
<sequence length="1386" mass="151060">MRHNGKNQMFPDKRQRFSIRKFKTGVASAVFVALFLGNMATVAAEQVSTNTDSSAKEVMESDVALPTDETLDKVPTTDEEVAPIEEGVDASLAPLESAEAPQEFRAAVGTERSAATNTKGVVVTPGQGITTISEIPTDGFTTTEPEVKSMNPKFTGTVNHNSKNYTFAVIKTDKLNDRTTGPLYVDKSGEVVTSSSGGAALIHQMAFSTDRDGTGNVYIDMYGGDGKLLMTDTLVPGLHVNELKYVSKGRWLWSRDTTYTIQHREVITNNGNLPIASVSTSDATDGWFDELYTNYEKALGYTNGRYMGYGWFVPRLIDKKTEYVVKDSNKVLATVIQTEMSGYKFTTAAPETITADGVTYKLIKDSGTNTSGFINPLVSKGDALAVGTDKGYFIRYLMNDDNGKAIDWELLDSDNNVAKDINGKPAKGVLRDGQTANVTVDVASTNTRTTFYINNPYFPGGRTVYYYEVVPTSEVPKGSVTVKHITTTGEVLKEETSVKTNEPVGTPYETQPEDKIVTDNGRTFKYKEVDKTSAQPKGEVKEGTQKVTFVYEEVKGNVTVEHVTTDGKVLKAGTPVFSENQSTGTAYETKNETELKDEAGNVYVFKEHKADSAPVSGKVTETAQKVVYVYELKPVTPTPSPTPDAPKGNVTVEHITTTGEVLKKETPVKTDEPVGTPYETKPEDKIVTDNGRTFVYKGLKEDSADPTGEVKEGTQKVTFVYEEIKGNVTVEHVTTDGKVLKAETPVFSENQSTGTAYETKNETELKDEAGNVYVFKEHKADSAPVSGKVTETAQKVVYVYELKPVTPTPSPTPDAPKGNVTVEHITTTGEVLKKETPVKTDEPVGTPYETKPEDKIVTDNGRTFKYKEVDKTSAQPKGEVKEGTQKVTFVYEEIKGNVTVEHVTTDGKVLKAETPVFSENQSTGTAYETKNETELKDEAGNVYVFKEHKADSAPVSGKVTETAQKVVYVYELKPVTPTPSPTPDAPKGNVTVEHITTTGEVLKKETPVKTDEPVGTPYETKPEDKIVTDNGRTFKYKEVDKTSAQPKGEVKEGTQKVTFVYEEIKGNVTVEHVTTDGKVLKAETPVFSENQSTGTAYETKNETELKDEAGNVYVFKEHKADSAPVSGKVAETAQKVVYVYELKPVTPTPSPTPDAPKGNVTVEHVTTTGEVLKKETPVKTDEPVGTPYETKPEDKIVTDNGRTFKYKEVDKTSAQPTGEVKEGTQKVTFVYEEVKGNVTVEHVTTDGKVLKAETPVFSENQSTGTAYETKNETELKDEAGNVYVFKEHKADSAPVSGKVTETAQKVVYVYELKPVTPTPTPEVSKPKSTTPATPTQDSSIPTSVVSTNKAHLPNTGEDNSVAFATLGTAMLVATFALNGKRRQDEN</sequence>
<dbReference type="Pfam" id="PF04650">
    <property type="entry name" value="YSIRK_signal"/>
    <property type="match status" value="1"/>
</dbReference>
<keyword evidence="3 7" id="KW-0732">Signal</keyword>
<dbReference type="InterPro" id="IPR005877">
    <property type="entry name" value="YSIRK_signal_dom"/>
</dbReference>
<feature type="compositionally biased region" description="Low complexity" evidence="6">
    <location>
        <begin position="1326"/>
        <end position="1335"/>
    </location>
</feature>
<evidence type="ECO:0000313" key="9">
    <source>
        <dbReference type="EMBL" id="TII02658.1"/>
    </source>
</evidence>
<evidence type="ECO:0000259" key="8">
    <source>
        <dbReference type="PROSITE" id="PS50847"/>
    </source>
</evidence>
<feature type="region of interest" description="Disordered" evidence="6">
    <location>
        <begin position="1176"/>
        <end position="1195"/>
    </location>
</feature>
<keyword evidence="1" id="KW-0134">Cell wall</keyword>
<keyword evidence="2" id="KW-0964">Secreted</keyword>
<feature type="signal peptide" evidence="7">
    <location>
        <begin position="1"/>
        <end position="43"/>
    </location>
</feature>
<dbReference type="InterPro" id="IPR009459">
    <property type="entry name" value="MucBP_dom"/>
</dbReference>
<reference evidence="9 10" key="1">
    <citation type="submission" date="2019-04" db="EMBL/GenBank/DDBJ databases">
        <title>Genome analysis of Streptococcus suis strain WUSS286.</title>
        <authorList>
            <person name="Chen H."/>
            <person name="Gao X."/>
            <person name="Wu Z."/>
        </authorList>
    </citation>
    <scope>NUCLEOTIDE SEQUENCE [LARGE SCALE GENOMIC DNA]</scope>
    <source>
        <strain evidence="9 10">WUSS286</strain>
    </source>
</reference>
<dbReference type="EMBL" id="SSXK01000021">
    <property type="protein sequence ID" value="TII02658.1"/>
    <property type="molecule type" value="Genomic_DNA"/>
</dbReference>
<dbReference type="Proteomes" id="UP000306426">
    <property type="component" value="Unassembled WGS sequence"/>
</dbReference>
<protein>
    <submittedName>
        <fullName evidence="9">YSIRK-type signal peptide-containing protein</fullName>
    </submittedName>
</protein>
<evidence type="ECO:0000256" key="6">
    <source>
        <dbReference type="SAM" id="MobiDB-lite"/>
    </source>
</evidence>
<dbReference type="InterPro" id="IPR019931">
    <property type="entry name" value="LPXTG_anchor"/>
</dbReference>
<accession>A0A4T2GTR4</accession>
<dbReference type="NCBIfam" id="TIGR01168">
    <property type="entry name" value="YSIRK_signal"/>
    <property type="match status" value="1"/>
</dbReference>
<evidence type="ECO:0000256" key="5">
    <source>
        <dbReference type="ARBA" id="ARBA00023088"/>
    </source>
</evidence>
<dbReference type="Gene3D" id="3.10.20.320">
    <property type="entry name" value="Putative peptidoglycan bound protein (lpxtg motif)"/>
    <property type="match status" value="10"/>
</dbReference>
<evidence type="ECO:0000256" key="4">
    <source>
        <dbReference type="ARBA" id="ARBA00022737"/>
    </source>
</evidence>
<keyword evidence="5" id="KW-0572">Peptidoglycan-anchor</keyword>
<evidence type="ECO:0000256" key="1">
    <source>
        <dbReference type="ARBA" id="ARBA00022512"/>
    </source>
</evidence>
<evidence type="ECO:0000256" key="3">
    <source>
        <dbReference type="ARBA" id="ARBA00022729"/>
    </source>
</evidence>
<comment type="caution">
    <text evidence="9">The sequence shown here is derived from an EMBL/GenBank/DDBJ whole genome shotgun (WGS) entry which is preliminary data.</text>
</comment>
<keyword evidence="4" id="KW-0677">Repeat</keyword>
<feature type="chain" id="PRO_5038532453" evidence="7">
    <location>
        <begin position="44"/>
        <end position="1386"/>
    </location>
</feature>
<dbReference type="RefSeq" id="WP_136670778.1">
    <property type="nucleotide sequence ID" value="NZ_JAGFUY010000021.1"/>
</dbReference>
<evidence type="ECO:0000313" key="10">
    <source>
        <dbReference type="Proteomes" id="UP000306426"/>
    </source>
</evidence>
<organism evidence="9 10">
    <name type="scientific">Streptococcus suis</name>
    <dbReference type="NCBI Taxonomy" id="1307"/>
    <lineage>
        <taxon>Bacteria</taxon>
        <taxon>Bacillati</taxon>
        <taxon>Bacillota</taxon>
        <taxon>Bacilli</taxon>
        <taxon>Lactobacillales</taxon>
        <taxon>Streptococcaceae</taxon>
        <taxon>Streptococcus</taxon>
    </lineage>
</organism>